<feature type="domain" description="Transcription regulator AsnC/Lrp ligand binding" evidence="1">
    <location>
        <begin position="68"/>
        <end position="136"/>
    </location>
</feature>
<dbReference type="InterPro" id="IPR019887">
    <property type="entry name" value="Tscrpt_reg_AsnC/Lrp_C"/>
</dbReference>
<dbReference type="EMBL" id="SMKI01000010">
    <property type="protein sequence ID" value="TDC79822.1"/>
    <property type="molecule type" value="Genomic_DNA"/>
</dbReference>
<dbReference type="PANTHER" id="PTHR30154:SF34">
    <property type="entry name" value="TRANSCRIPTIONAL REGULATOR AZLB"/>
    <property type="match status" value="1"/>
</dbReference>
<organism evidence="2 3">
    <name type="scientific">Streptomyces hainanensis</name>
    <dbReference type="NCBI Taxonomy" id="402648"/>
    <lineage>
        <taxon>Bacteria</taxon>
        <taxon>Bacillati</taxon>
        <taxon>Actinomycetota</taxon>
        <taxon>Actinomycetes</taxon>
        <taxon>Kitasatosporales</taxon>
        <taxon>Streptomycetaceae</taxon>
        <taxon>Streptomyces</taxon>
    </lineage>
</organism>
<dbReference type="RefSeq" id="WP_132815801.1">
    <property type="nucleotide sequence ID" value="NZ_SMKI01000010.1"/>
</dbReference>
<dbReference type="Pfam" id="PF01037">
    <property type="entry name" value="AsnC_trans_reg"/>
    <property type="match status" value="2"/>
</dbReference>
<comment type="caution">
    <text evidence="2">The sequence shown here is derived from an EMBL/GenBank/DDBJ whole genome shotgun (WGS) entry which is preliminary data.</text>
</comment>
<dbReference type="Gene3D" id="1.10.10.10">
    <property type="entry name" value="Winged helix-like DNA-binding domain superfamily/Winged helix DNA-binding domain"/>
    <property type="match status" value="1"/>
</dbReference>
<evidence type="ECO:0000313" key="2">
    <source>
        <dbReference type="EMBL" id="TDC79822.1"/>
    </source>
</evidence>
<dbReference type="SUPFAM" id="SSF54909">
    <property type="entry name" value="Dimeric alpha+beta barrel"/>
    <property type="match status" value="2"/>
</dbReference>
<gene>
    <name evidence="2" type="ORF">E1283_01725</name>
</gene>
<proteinExistence type="predicted"/>
<dbReference type="InterPro" id="IPR011008">
    <property type="entry name" value="Dimeric_a/b-barrel"/>
</dbReference>
<dbReference type="GO" id="GO:0043565">
    <property type="term" value="F:sequence-specific DNA binding"/>
    <property type="evidence" value="ECO:0007669"/>
    <property type="project" value="TreeGrafter"/>
</dbReference>
<name>A0A4R4TW20_9ACTN</name>
<dbReference type="Proteomes" id="UP000295345">
    <property type="component" value="Unassembled WGS sequence"/>
</dbReference>
<evidence type="ECO:0000259" key="1">
    <source>
        <dbReference type="Pfam" id="PF01037"/>
    </source>
</evidence>
<dbReference type="GO" id="GO:0043200">
    <property type="term" value="P:response to amino acid"/>
    <property type="evidence" value="ECO:0007669"/>
    <property type="project" value="TreeGrafter"/>
</dbReference>
<reference evidence="2 3" key="1">
    <citation type="submission" date="2019-03" db="EMBL/GenBank/DDBJ databases">
        <title>Draft genome sequences of novel Actinobacteria.</title>
        <authorList>
            <person name="Sahin N."/>
            <person name="Ay H."/>
            <person name="Saygin H."/>
        </authorList>
    </citation>
    <scope>NUCLEOTIDE SEQUENCE [LARGE SCALE GENOMIC DNA]</scope>
    <source>
        <strain evidence="2 3">DSM 41900</strain>
    </source>
</reference>
<dbReference type="Gene3D" id="3.30.70.920">
    <property type="match status" value="2"/>
</dbReference>
<dbReference type="InterPro" id="IPR036388">
    <property type="entry name" value="WH-like_DNA-bd_sf"/>
</dbReference>
<dbReference type="PANTHER" id="PTHR30154">
    <property type="entry name" value="LEUCINE-RESPONSIVE REGULATORY PROTEIN"/>
    <property type="match status" value="1"/>
</dbReference>
<sequence length="330" mass="36913">MFDAMDFAIFNALQISPRISWARLGQILMIDPSTLSRRWSRVTRERRAWSSCFHAVNDRMEDLATAVVEIRCRPGSRERVIGLLSHEAPVVSIHCTSGARDLVLTVSLPNRIAVDRYVDQVIGPVPGVRRMETSYVRHFFKAGSDWRPQALTAAQARAVAATLPSAAVDPRPNPGLLELIGAIGDDVRRPLSELQRRVGRSLSAVSRGMDTLLVASWVNWRIDFSHELGGWEELMLWLDVPQSELDDVAATLRRFPQLRWCSSLTGTANLIATVCVRDLTELDEIEGRLAERFPAARVTDRCLVPRIAKRMGHVIDHDSRLTGYVPFTAG</sequence>
<accession>A0A4R4TW20</accession>
<evidence type="ECO:0000313" key="3">
    <source>
        <dbReference type="Proteomes" id="UP000295345"/>
    </source>
</evidence>
<keyword evidence="3" id="KW-1185">Reference proteome</keyword>
<dbReference type="AlphaFoldDB" id="A0A4R4TW20"/>
<dbReference type="GO" id="GO:0005829">
    <property type="term" value="C:cytosol"/>
    <property type="evidence" value="ECO:0007669"/>
    <property type="project" value="TreeGrafter"/>
</dbReference>
<feature type="domain" description="Transcription regulator AsnC/Lrp ligand binding" evidence="1">
    <location>
        <begin position="240"/>
        <end position="290"/>
    </location>
</feature>
<protein>
    <submittedName>
        <fullName evidence="2">Lrp/AsnC family transcriptional regulator</fullName>
    </submittedName>
</protein>
<dbReference type="OrthoDB" id="4050641at2"/>